<proteinExistence type="predicted"/>
<evidence type="ECO:0000313" key="2">
    <source>
        <dbReference type="Proteomes" id="UP000076623"/>
    </source>
</evidence>
<dbReference type="GO" id="GO:0022857">
    <property type="term" value="F:transmembrane transporter activity"/>
    <property type="evidence" value="ECO:0007669"/>
    <property type="project" value="InterPro"/>
</dbReference>
<dbReference type="OrthoDB" id="5198189at2"/>
<keyword evidence="2" id="KW-1185">Reference proteome</keyword>
<dbReference type="Pfam" id="PF12822">
    <property type="entry name" value="ECF_trnsprt"/>
    <property type="match status" value="1"/>
</dbReference>
<name>A0A160IN52_9BACL</name>
<organism evidence="1 2">
    <name type="scientific">Fictibacillus phosphorivorans</name>
    <dbReference type="NCBI Taxonomy" id="1221500"/>
    <lineage>
        <taxon>Bacteria</taxon>
        <taxon>Bacillati</taxon>
        <taxon>Bacillota</taxon>
        <taxon>Bacilli</taxon>
        <taxon>Bacillales</taxon>
        <taxon>Fictibacillaceae</taxon>
        <taxon>Fictibacillus</taxon>
    </lineage>
</organism>
<accession>A0A160IN52</accession>
<protein>
    <submittedName>
        <fullName evidence="1">Uncharacterized protein</fullName>
    </submittedName>
</protein>
<gene>
    <name evidence="1" type="ORF">ABE65_013300</name>
</gene>
<dbReference type="InterPro" id="IPR024529">
    <property type="entry name" value="ECF_trnsprt_substrate-spec"/>
</dbReference>
<dbReference type="Gene3D" id="1.10.1760.20">
    <property type="match status" value="1"/>
</dbReference>
<dbReference type="Proteomes" id="UP000076623">
    <property type="component" value="Chromosome"/>
</dbReference>
<dbReference type="STRING" id="1221500.ABE65_013300"/>
<evidence type="ECO:0000313" key="1">
    <source>
        <dbReference type="EMBL" id="ANC77721.1"/>
    </source>
</evidence>
<reference evidence="1 2" key="1">
    <citation type="submission" date="2016-04" db="EMBL/GenBank/DDBJ databases">
        <title>Complete genome sequence of Fictibacillus phosphorivorans G25-29, a strain toxic to nematodes.</title>
        <authorList>
            <person name="Zheng Z."/>
        </authorList>
    </citation>
    <scope>NUCLEOTIDE SEQUENCE [LARGE SCALE GENOMIC DNA]</scope>
    <source>
        <strain evidence="1 2">G25-29</strain>
    </source>
</reference>
<dbReference type="EMBL" id="CP015378">
    <property type="protein sequence ID" value="ANC77721.1"/>
    <property type="molecule type" value="Genomic_DNA"/>
</dbReference>
<sequence length="176" mass="19730">MNKLTVKRITIIALLAAILTVGRIAFSMIPNVQPNTTILILASFVLGPAQGLLLAILSTITTNLFLGHGLWTFGQMFAWGLIAVMSAYLGRYRHKIPWLLLPIYAGFCGFLFGFIMSVLFGGIIMQKFWPYYLASLPFDLNHAIGNVVFFIVLYKPLLYVMENYINKDVSQKAAFE</sequence>
<dbReference type="KEGG" id="fpn:ABE65_013300"/>
<dbReference type="AlphaFoldDB" id="A0A160IN52"/>